<dbReference type="Pfam" id="PF02577">
    <property type="entry name" value="BFN_dom"/>
    <property type="match status" value="1"/>
</dbReference>
<feature type="domain" description="BFN" evidence="4">
    <location>
        <begin position="121"/>
        <end position="256"/>
    </location>
</feature>
<evidence type="ECO:0000259" key="4">
    <source>
        <dbReference type="PROSITE" id="PS51658"/>
    </source>
</evidence>
<evidence type="ECO:0000256" key="1">
    <source>
        <dbReference type="ARBA" id="ARBA00009095"/>
    </source>
</evidence>
<gene>
    <name evidence="5" type="ORF">Lalb_Chr22g0354611</name>
</gene>
<keyword evidence="2" id="KW-0378">Hydrolase</keyword>
<dbReference type="PANTHER" id="PTHR15160">
    <property type="entry name" value="VON HIPPEL-LINDAU PROTEIN"/>
    <property type="match status" value="1"/>
</dbReference>
<comment type="function">
    <text evidence="3">Bifunctional nuclease with both RNase and DNase activities. Involved in basal defense response. Participates in abscisic acid-derived callose deposition following infection by a necrotrophic pathogen.</text>
</comment>
<dbReference type="EMBL" id="WOCE01000022">
    <property type="protein sequence ID" value="KAE9588368.1"/>
    <property type="molecule type" value="Genomic_DNA"/>
</dbReference>
<dbReference type="GO" id="GO:0004518">
    <property type="term" value="F:nuclease activity"/>
    <property type="evidence" value="ECO:0007669"/>
    <property type="project" value="UniProtKB-UniRule"/>
</dbReference>
<dbReference type="GO" id="GO:0016567">
    <property type="term" value="P:protein ubiquitination"/>
    <property type="evidence" value="ECO:0007669"/>
    <property type="project" value="TreeGrafter"/>
</dbReference>
<dbReference type="OrthoDB" id="566255at2759"/>
<proteinExistence type="inferred from homology"/>
<dbReference type="PANTHER" id="PTHR15160:SF3">
    <property type="entry name" value="BIFUNCTIONAL NUCLEASE 1"/>
    <property type="match status" value="1"/>
</dbReference>
<comment type="similarity">
    <text evidence="1">Belongs to the bifunctional nuclease family.</text>
</comment>
<keyword evidence="2" id="KW-0540">Nuclease</keyword>
<accession>A0A6A4NP74</accession>
<dbReference type="GO" id="GO:0005634">
    <property type="term" value="C:nucleus"/>
    <property type="evidence" value="ECO:0007669"/>
    <property type="project" value="TreeGrafter"/>
</dbReference>
<dbReference type="PROSITE" id="PS51658">
    <property type="entry name" value="BFN"/>
    <property type="match status" value="1"/>
</dbReference>
<dbReference type="AlphaFoldDB" id="A0A6A4NP74"/>
<dbReference type="SUPFAM" id="SSF103256">
    <property type="entry name" value="Hypothetical protein TM0160"/>
    <property type="match status" value="1"/>
</dbReference>
<dbReference type="InterPro" id="IPR003729">
    <property type="entry name" value="Bi_nuclease_dom"/>
</dbReference>
<sequence>MGSLQGPAMCSSVPAKLAGLCSLPMIGPMNVRFIRSQFWGIKELSGSKAKPSVLSCRVNTRKCKTVQCIFNSPSNGSGSMAGNFNENDEDYVNSSVIEAVEVKSGADGLIIKMRDGRHLRCIHNNAQERHLPDYGPHPAIVLKMEDGTGLLLPIIVSEMPSILLMAAVRNVRIARPTLYQVVQEMVEKMGYEVRLVRVTTRINEAYFAQLYLTKVGNEAECVSFDLRPSDAINIAVRCKVPIQVNKYLVFSDGMKVIESGKLSMQFPSLDGRLFTEMDRPTDQPSTETVEFNLLHNMLKAVVEERYQDAALWRDKLNQLRAGKM</sequence>
<reference evidence="6" key="1">
    <citation type="journal article" date="2020" name="Nat. Commun.">
        <title>Genome sequence of the cluster root forming white lupin.</title>
        <authorList>
            <person name="Hufnagel B."/>
            <person name="Marques A."/>
            <person name="Soriano A."/>
            <person name="Marques L."/>
            <person name="Divol F."/>
            <person name="Doumas P."/>
            <person name="Sallet E."/>
            <person name="Mancinotti D."/>
            <person name="Carrere S."/>
            <person name="Marande W."/>
            <person name="Arribat S."/>
            <person name="Keller J."/>
            <person name="Huneau C."/>
            <person name="Blein T."/>
            <person name="Aime D."/>
            <person name="Laguerre M."/>
            <person name="Taylor J."/>
            <person name="Schubert V."/>
            <person name="Nelson M."/>
            <person name="Geu-Flores F."/>
            <person name="Crespi M."/>
            <person name="Gallardo-Guerrero K."/>
            <person name="Delaux P.-M."/>
            <person name="Salse J."/>
            <person name="Berges H."/>
            <person name="Guyot R."/>
            <person name="Gouzy J."/>
            <person name="Peret B."/>
        </authorList>
    </citation>
    <scope>NUCLEOTIDE SEQUENCE [LARGE SCALE GENOMIC DNA]</scope>
    <source>
        <strain evidence="6">cv. Amiga</strain>
    </source>
</reference>
<protein>
    <submittedName>
        <fullName evidence="5">Putative bifunctional nuclease domain-containing protein</fullName>
    </submittedName>
</protein>
<dbReference type="Gene3D" id="3.10.690.10">
    <property type="entry name" value="Bifunctional nuclease domain"/>
    <property type="match status" value="1"/>
</dbReference>
<organism evidence="5 6">
    <name type="scientific">Lupinus albus</name>
    <name type="common">White lupine</name>
    <name type="synonym">Lupinus termis</name>
    <dbReference type="NCBI Taxonomy" id="3870"/>
    <lineage>
        <taxon>Eukaryota</taxon>
        <taxon>Viridiplantae</taxon>
        <taxon>Streptophyta</taxon>
        <taxon>Embryophyta</taxon>
        <taxon>Tracheophyta</taxon>
        <taxon>Spermatophyta</taxon>
        <taxon>Magnoliopsida</taxon>
        <taxon>eudicotyledons</taxon>
        <taxon>Gunneridae</taxon>
        <taxon>Pentapetalae</taxon>
        <taxon>rosids</taxon>
        <taxon>fabids</taxon>
        <taxon>Fabales</taxon>
        <taxon>Fabaceae</taxon>
        <taxon>Papilionoideae</taxon>
        <taxon>50 kb inversion clade</taxon>
        <taxon>genistoids sensu lato</taxon>
        <taxon>core genistoids</taxon>
        <taxon>Genisteae</taxon>
        <taxon>Lupinus</taxon>
    </lineage>
</organism>
<evidence type="ECO:0000313" key="6">
    <source>
        <dbReference type="Proteomes" id="UP000447434"/>
    </source>
</evidence>
<evidence type="ECO:0000313" key="5">
    <source>
        <dbReference type="EMBL" id="KAE9588368.1"/>
    </source>
</evidence>
<evidence type="ECO:0000256" key="2">
    <source>
        <dbReference type="ARBA" id="ARBA00022722"/>
    </source>
</evidence>
<comment type="caution">
    <text evidence="5">The sequence shown here is derived from an EMBL/GenBank/DDBJ whole genome shotgun (WGS) entry which is preliminary data.</text>
</comment>
<dbReference type="InterPro" id="IPR036104">
    <property type="entry name" value="BFN_sf"/>
</dbReference>
<dbReference type="Proteomes" id="UP000447434">
    <property type="component" value="Chromosome 22"/>
</dbReference>
<evidence type="ECO:0000256" key="3">
    <source>
        <dbReference type="ARBA" id="ARBA00025428"/>
    </source>
</evidence>
<keyword evidence="6" id="KW-1185">Reference proteome</keyword>
<name>A0A6A4NP74_LUPAL</name>
<dbReference type="GO" id="GO:0030891">
    <property type="term" value="C:VCB complex"/>
    <property type="evidence" value="ECO:0007669"/>
    <property type="project" value="TreeGrafter"/>
</dbReference>